<gene>
    <name evidence="8" type="primary">pyrD_47</name>
    <name evidence="8" type="ORF">SDC9_167281</name>
</gene>
<dbReference type="GO" id="GO:0004589">
    <property type="term" value="F:dihydroorotate dehydrogenase (NAD+) activity"/>
    <property type="evidence" value="ECO:0007669"/>
    <property type="project" value="UniProtKB-EC"/>
</dbReference>
<dbReference type="InterPro" id="IPR050074">
    <property type="entry name" value="DHO_dehydrogenase"/>
</dbReference>
<sequence length="81" mass="8541">MVWQVAQKVRIPVIGMGGIVSVQDAVEFLMAGARGIAIGTGTMIDPYTAPKIVEGLGQWLENHGYTGVSEIIGKALPQNCS</sequence>
<dbReference type="GO" id="GO:0006207">
    <property type="term" value="P:'de novo' pyrimidine nucleobase biosynthetic process"/>
    <property type="evidence" value="ECO:0007669"/>
    <property type="project" value="InterPro"/>
</dbReference>
<dbReference type="PANTHER" id="PTHR48109">
    <property type="entry name" value="DIHYDROOROTATE DEHYDROGENASE (QUINONE), MITOCHONDRIAL-RELATED"/>
    <property type="match status" value="1"/>
</dbReference>
<dbReference type="PROSITE" id="PS00912">
    <property type="entry name" value="DHODEHASE_2"/>
    <property type="match status" value="1"/>
</dbReference>
<dbReference type="Pfam" id="PF01180">
    <property type="entry name" value="DHO_dh"/>
    <property type="match status" value="1"/>
</dbReference>
<dbReference type="InterPro" id="IPR005720">
    <property type="entry name" value="Dihydroorotate_DH_cat"/>
</dbReference>
<evidence type="ECO:0000256" key="6">
    <source>
        <dbReference type="ARBA" id="ARBA00023002"/>
    </source>
</evidence>
<keyword evidence="5" id="KW-0665">Pyrimidine biosynthesis</keyword>
<dbReference type="GO" id="GO:0044205">
    <property type="term" value="P:'de novo' UMP biosynthetic process"/>
    <property type="evidence" value="ECO:0007669"/>
    <property type="project" value="UniProtKB-UniPathway"/>
</dbReference>
<dbReference type="UniPathway" id="UPA00070"/>
<reference evidence="8" key="1">
    <citation type="submission" date="2019-08" db="EMBL/GenBank/DDBJ databases">
        <authorList>
            <person name="Kucharzyk K."/>
            <person name="Murdoch R.W."/>
            <person name="Higgins S."/>
            <person name="Loffler F."/>
        </authorList>
    </citation>
    <scope>NUCLEOTIDE SEQUENCE</scope>
</reference>
<evidence type="ECO:0000256" key="2">
    <source>
        <dbReference type="ARBA" id="ARBA00004725"/>
    </source>
</evidence>
<keyword evidence="6 8" id="KW-0560">Oxidoreductase</keyword>
<dbReference type="AlphaFoldDB" id="A0A645G176"/>
<evidence type="ECO:0000256" key="5">
    <source>
        <dbReference type="ARBA" id="ARBA00022975"/>
    </source>
</evidence>
<comment type="caution">
    <text evidence="8">The sequence shown here is derived from an EMBL/GenBank/DDBJ whole genome shotgun (WGS) entry which is preliminary data.</text>
</comment>
<protein>
    <submittedName>
        <fullName evidence="8">Dihydroorotate dehydrogenase B (NAD(+)), catalytic subunit</fullName>
        <ecNumber evidence="8">1.3.1.14</ecNumber>
    </submittedName>
</protein>
<comment type="cofactor">
    <cofactor evidence="1">
        <name>FMN</name>
        <dbReference type="ChEBI" id="CHEBI:58210"/>
    </cofactor>
</comment>
<evidence type="ECO:0000256" key="3">
    <source>
        <dbReference type="ARBA" id="ARBA00022630"/>
    </source>
</evidence>
<dbReference type="EC" id="1.3.1.14" evidence="8"/>
<accession>A0A645G176</accession>
<organism evidence="8">
    <name type="scientific">bioreactor metagenome</name>
    <dbReference type="NCBI Taxonomy" id="1076179"/>
    <lineage>
        <taxon>unclassified sequences</taxon>
        <taxon>metagenomes</taxon>
        <taxon>ecological metagenomes</taxon>
    </lineage>
</organism>
<dbReference type="PANTHER" id="PTHR48109:SF1">
    <property type="entry name" value="DIHYDROOROTATE DEHYDROGENASE (FUMARATE)"/>
    <property type="match status" value="1"/>
</dbReference>
<dbReference type="InterPro" id="IPR013785">
    <property type="entry name" value="Aldolase_TIM"/>
</dbReference>
<comment type="pathway">
    <text evidence="2">Pyrimidine metabolism; UMP biosynthesis via de novo pathway.</text>
</comment>
<dbReference type="EMBL" id="VSSQ01067536">
    <property type="protein sequence ID" value="MPN19906.1"/>
    <property type="molecule type" value="Genomic_DNA"/>
</dbReference>
<dbReference type="InterPro" id="IPR001295">
    <property type="entry name" value="Dihydroorotate_DH_CS"/>
</dbReference>
<evidence type="ECO:0000259" key="7">
    <source>
        <dbReference type="Pfam" id="PF01180"/>
    </source>
</evidence>
<name>A0A645G176_9ZZZZ</name>
<evidence type="ECO:0000256" key="4">
    <source>
        <dbReference type="ARBA" id="ARBA00022643"/>
    </source>
</evidence>
<dbReference type="SUPFAM" id="SSF51395">
    <property type="entry name" value="FMN-linked oxidoreductases"/>
    <property type="match status" value="1"/>
</dbReference>
<keyword evidence="3" id="KW-0285">Flavoprotein</keyword>
<evidence type="ECO:0000313" key="8">
    <source>
        <dbReference type="EMBL" id="MPN19906.1"/>
    </source>
</evidence>
<evidence type="ECO:0000256" key="1">
    <source>
        <dbReference type="ARBA" id="ARBA00001917"/>
    </source>
</evidence>
<dbReference type="Gene3D" id="3.20.20.70">
    <property type="entry name" value="Aldolase class I"/>
    <property type="match status" value="1"/>
</dbReference>
<keyword evidence="4" id="KW-0288">FMN</keyword>
<dbReference type="GO" id="GO:0005737">
    <property type="term" value="C:cytoplasm"/>
    <property type="evidence" value="ECO:0007669"/>
    <property type="project" value="InterPro"/>
</dbReference>
<feature type="domain" description="Dihydroorotate dehydrogenase catalytic" evidence="7">
    <location>
        <begin position="1"/>
        <end position="59"/>
    </location>
</feature>
<proteinExistence type="predicted"/>